<proteinExistence type="predicted"/>
<protein>
    <submittedName>
        <fullName evidence="2">Uncharacterized protein</fullName>
    </submittedName>
</protein>
<feature type="compositionally biased region" description="Acidic residues" evidence="1">
    <location>
        <begin position="61"/>
        <end position="71"/>
    </location>
</feature>
<sequence length="177" mass="17966">MRLVGAAAEVGEVVGVVPSAEVDGGVGIGSALVEVGLDGGAEVDVEGEDNSTVEVGLDGGAEVEVEGEDNSGVEVGLDGGAEVEVEGEDNSAGEVGLDGGAEVSEEESSEGSSESDEDFEVHSWNESEEELSTAEGDDGLFDVPVGGDDASEDELFEVRIKEGGAQFKFYLLLCFGT</sequence>
<accession>A0A4D6KYK2</accession>
<feature type="compositionally biased region" description="Acidic residues" evidence="1">
    <location>
        <begin position="103"/>
        <end position="119"/>
    </location>
</feature>
<name>A0A4D6KYK2_VIGUN</name>
<evidence type="ECO:0000256" key="1">
    <source>
        <dbReference type="SAM" id="MobiDB-lite"/>
    </source>
</evidence>
<reference evidence="2 3" key="1">
    <citation type="submission" date="2019-04" db="EMBL/GenBank/DDBJ databases">
        <title>An improved genome assembly and genetic linkage map for asparagus bean, Vigna unguiculata ssp. sesquipedialis.</title>
        <authorList>
            <person name="Xia Q."/>
            <person name="Zhang R."/>
            <person name="Dong Y."/>
        </authorList>
    </citation>
    <scope>NUCLEOTIDE SEQUENCE [LARGE SCALE GENOMIC DNA]</scope>
    <source>
        <tissue evidence="2">Leaf</tissue>
    </source>
</reference>
<organism evidence="2 3">
    <name type="scientific">Vigna unguiculata</name>
    <name type="common">Cowpea</name>
    <dbReference type="NCBI Taxonomy" id="3917"/>
    <lineage>
        <taxon>Eukaryota</taxon>
        <taxon>Viridiplantae</taxon>
        <taxon>Streptophyta</taxon>
        <taxon>Embryophyta</taxon>
        <taxon>Tracheophyta</taxon>
        <taxon>Spermatophyta</taxon>
        <taxon>Magnoliopsida</taxon>
        <taxon>eudicotyledons</taxon>
        <taxon>Gunneridae</taxon>
        <taxon>Pentapetalae</taxon>
        <taxon>rosids</taxon>
        <taxon>fabids</taxon>
        <taxon>Fabales</taxon>
        <taxon>Fabaceae</taxon>
        <taxon>Papilionoideae</taxon>
        <taxon>50 kb inversion clade</taxon>
        <taxon>NPAAA clade</taxon>
        <taxon>indigoferoid/millettioid clade</taxon>
        <taxon>Phaseoleae</taxon>
        <taxon>Vigna</taxon>
    </lineage>
</organism>
<feature type="region of interest" description="Disordered" evidence="1">
    <location>
        <begin position="60"/>
        <end position="148"/>
    </location>
</feature>
<evidence type="ECO:0000313" key="2">
    <source>
        <dbReference type="EMBL" id="QCD81397.1"/>
    </source>
</evidence>
<feature type="compositionally biased region" description="Acidic residues" evidence="1">
    <location>
        <begin position="126"/>
        <end position="140"/>
    </location>
</feature>
<dbReference type="AlphaFoldDB" id="A0A4D6KYK2"/>
<gene>
    <name evidence="2" type="ORF">DEO72_LG2g1722</name>
</gene>
<dbReference type="EMBL" id="CP039346">
    <property type="protein sequence ID" value="QCD81397.1"/>
    <property type="molecule type" value="Genomic_DNA"/>
</dbReference>
<feature type="compositionally biased region" description="Acidic residues" evidence="1">
    <location>
        <begin position="81"/>
        <end position="91"/>
    </location>
</feature>
<dbReference type="Proteomes" id="UP000501690">
    <property type="component" value="Linkage Group LG2"/>
</dbReference>
<evidence type="ECO:0000313" key="3">
    <source>
        <dbReference type="Proteomes" id="UP000501690"/>
    </source>
</evidence>
<keyword evidence="3" id="KW-1185">Reference proteome</keyword>